<dbReference type="SUPFAM" id="SSF52777">
    <property type="entry name" value="CoA-dependent acyltransferases"/>
    <property type="match status" value="4"/>
</dbReference>
<dbReference type="InterPro" id="IPR001242">
    <property type="entry name" value="Condensation_dom"/>
</dbReference>
<dbReference type="Pfam" id="PF00550">
    <property type="entry name" value="PP-binding"/>
    <property type="match status" value="1"/>
</dbReference>
<dbReference type="PANTHER" id="PTHR45527">
    <property type="entry name" value="NONRIBOSOMAL PEPTIDE SYNTHETASE"/>
    <property type="match status" value="1"/>
</dbReference>
<evidence type="ECO:0000313" key="8">
    <source>
        <dbReference type="Proteomes" id="UP000583101"/>
    </source>
</evidence>
<dbReference type="InterPro" id="IPR025110">
    <property type="entry name" value="AMP-bd_C"/>
</dbReference>
<dbReference type="Gene3D" id="3.40.50.980">
    <property type="match status" value="2"/>
</dbReference>
<dbReference type="InterPro" id="IPR006162">
    <property type="entry name" value="Ppantetheine_attach_site"/>
</dbReference>
<comment type="cofactor">
    <cofactor evidence="1">
        <name>pantetheine 4'-phosphate</name>
        <dbReference type="ChEBI" id="CHEBI:47942"/>
    </cofactor>
</comment>
<gene>
    <name evidence="6" type="ORF">E2R65_06545</name>
    <name evidence="5" type="ORF">GGR35_001312</name>
</gene>
<dbReference type="InterPro" id="IPR000873">
    <property type="entry name" value="AMP-dep_synth/lig_dom"/>
</dbReference>
<accession>A0A4Y8AFU2</accession>
<dbReference type="EMBL" id="JACIEG010000002">
    <property type="protein sequence ID" value="MBB3968720.1"/>
    <property type="molecule type" value="Genomic_DNA"/>
</dbReference>
<dbReference type="SMART" id="SM00823">
    <property type="entry name" value="PKS_PP"/>
    <property type="match status" value="1"/>
</dbReference>
<name>A0A4Y8AFU2_9SPHI</name>
<keyword evidence="3" id="KW-0597">Phosphoprotein</keyword>
<dbReference type="SUPFAM" id="SSF56801">
    <property type="entry name" value="Acetyl-CoA synthetase-like"/>
    <property type="match status" value="1"/>
</dbReference>
<dbReference type="Proteomes" id="UP000583101">
    <property type="component" value="Unassembled WGS sequence"/>
</dbReference>
<proteinExistence type="predicted"/>
<dbReference type="GO" id="GO:0044550">
    <property type="term" value="P:secondary metabolite biosynthetic process"/>
    <property type="evidence" value="ECO:0007669"/>
    <property type="project" value="TreeGrafter"/>
</dbReference>
<sequence length="1544" mass="174166">MNKSIEAIFPLTPMQQGMLFHSIIDENQTAYFQQVHCCFEGKADPDIIKQAWKVLLQRHEVLRSSFYWELQKESMQVIMQHAEVPVTVMDWTDKNETDKQHAMEELLATDRKKTFKLDQAPLMRLMVVQLDTVHFDLIWSHHHLLVDGWSTGIIFQEFQQIYQSLVTGDTPKLPVVRPYKNYISWLSSLDEEKAKKFWAGYLKGLSGATPLPEDLKDTGTTPVETAYHIPYTLTDDIKRFARESEITVNVLLLSCWALLLSRYTASDDISFGITVAGRHPDLPGIESKVGLFINSVPVRIGVNSNERLSAWLKQVQQNLHSVQEFGYSSLSEIKRCSQLPATSPLFESLFVFENYPVSAMQAQAFGGIKLKKAVIHERTNYPLTLVVEPGEDEFVLRALFQPGRIPEKNMQQILHSLVQLITHVVAAGKFAHQTFIGNIPMVDELTRKKIAYEWNHTEFEYNKQQCIHTLFEIQANKTPNNIAITGSRGALSYLQTNIAANRIANRLIKKGAGKNKYIGVYFSRGIEMIPALLGILKTGAAYVPIDLSNPVNRVAHIIASLNIDLIITQHKHSEYLLKTDAITAKRLILLDEFAEIILPEDERLDTICDNEVNPDVVVSADDEAYVIFTSGSTGTPKGVTVTHKPVINLIEWVNNKFNITASDRVLFITSLSFDLSVYDIFGFLAAGASVRVVADDAIREPAELVKILTAEPITFWDSAPAALNQLVPFLPEFKVESKLRLIFQSGDWIPINLPDRIRQTFPLVEFVSLGGATEATVWSNYFVVDHINPKWKSIPYGKPIQNARYYVLDHALNVCAIGIPGNLYIGGDCLFSHYANSPRLTAQKLIPDPFSTAPGSRLYDTGDMARFYPDGNIEFLGRKDKQVKVRGYRIELGEIETALSRYKTVVSAIAVLKTDSSGQKQIIAYVIQNGVHTSVADFKEWLRAYLPEYMLPANIVHLPIFPVTANGKLDINALPMPETDPGSFANTRKQLNMVEDLLWQNWTELLGKAPADIRSDFFESGGHSLLATRLIARLRIPLAIEIPVQSVFDHPVLEDLAKNITQLLAKKSIVNKPEWEKVTPTDYLDLSFAQERLWFLYLLKPGSAFYNVPLTVKLKGELNIKALQGAVNSLVARHDILRTSYHLIDGKGKQKVHDAIAVPLLFLDRSATNDPESEALQNLNDQGKLPFDLSSGQVLRGIIVKTEDDEHYFQLTFHHIVSDGWSIGIIAQEVGEFYRNHLEKITPKTIPLNYQYADFSVWQRQLFESGGLGGQISYWRDKLEDFAILKLPASPHCCATQTGSNVFRAILETKEADAVKSLAVTNGCTVFMALLSIFNATLHLITHQEDIVIGTDIACRTDVNTENLIGFFVNQIVLRSDLAGNPSFKSMLKQARKVTLDAYQNQDLPFEKLVQYLNPERHEGQMPFFQVKLVLQNNLAAELDLPELQAEPVNVATEASKYDLLVTFEEVKNFTVNMEYNRALYDEQLIARWWGYFKRIISLVTDRTDITLSELKKSIMETSSGNTDQIKRREGLLKLSALRNAERN</sequence>
<reference evidence="6" key="2">
    <citation type="submission" date="2019-03" db="EMBL/GenBank/DDBJ databases">
        <authorList>
            <person name="Yan Y.-Q."/>
            <person name="Du Z.-J."/>
        </authorList>
    </citation>
    <scope>NUCLEOTIDE SEQUENCE</scope>
    <source>
        <strain evidence="6">PP-F2FG21</strain>
    </source>
</reference>
<dbReference type="InterPro" id="IPR045851">
    <property type="entry name" value="AMP-bd_C_sf"/>
</dbReference>
<comment type="caution">
    <text evidence="6">The sequence shown here is derived from an EMBL/GenBank/DDBJ whole genome shotgun (WGS) entry which is preliminary data.</text>
</comment>
<dbReference type="Pfam" id="PF00668">
    <property type="entry name" value="Condensation"/>
    <property type="match status" value="2"/>
</dbReference>
<reference evidence="5 8" key="3">
    <citation type="submission" date="2020-08" db="EMBL/GenBank/DDBJ databases">
        <title>Genomic Encyclopedia of Type Strains, Phase IV (KMG-IV): sequencing the most valuable type-strain genomes for metagenomic binning, comparative biology and taxonomic classification.</title>
        <authorList>
            <person name="Goeker M."/>
        </authorList>
    </citation>
    <scope>NUCLEOTIDE SEQUENCE [LARGE SCALE GENOMIC DNA]</scope>
    <source>
        <strain evidence="5 8">DSM 100995</strain>
    </source>
</reference>
<dbReference type="RefSeq" id="WP_134335681.1">
    <property type="nucleotide sequence ID" value="NZ_BMCZ01000004.1"/>
</dbReference>
<organism evidence="6 7">
    <name type="scientific">Mucilaginibacter phyllosphaerae</name>
    <dbReference type="NCBI Taxonomy" id="1812349"/>
    <lineage>
        <taxon>Bacteria</taxon>
        <taxon>Pseudomonadati</taxon>
        <taxon>Bacteroidota</taxon>
        <taxon>Sphingobacteriia</taxon>
        <taxon>Sphingobacteriales</taxon>
        <taxon>Sphingobacteriaceae</taxon>
        <taxon>Mucilaginibacter</taxon>
    </lineage>
</organism>
<dbReference type="CDD" id="cd19543">
    <property type="entry name" value="DCL_NRPS"/>
    <property type="match status" value="1"/>
</dbReference>
<keyword evidence="2" id="KW-0596">Phosphopantetheine</keyword>
<dbReference type="PROSITE" id="PS50075">
    <property type="entry name" value="CARRIER"/>
    <property type="match status" value="1"/>
</dbReference>
<keyword evidence="8" id="KW-1185">Reference proteome</keyword>
<dbReference type="Pfam" id="PF13193">
    <property type="entry name" value="AMP-binding_C"/>
    <property type="match status" value="1"/>
</dbReference>
<dbReference type="PROSITE" id="PS00012">
    <property type="entry name" value="PHOSPHOPANTETHEINE"/>
    <property type="match status" value="1"/>
</dbReference>
<evidence type="ECO:0000313" key="5">
    <source>
        <dbReference type="EMBL" id="MBB3968720.1"/>
    </source>
</evidence>
<evidence type="ECO:0000256" key="1">
    <source>
        <dbReference type="ARBA" id="ARBA00001957"/>
    </source>
</evidence>
<dbReference type="Gene3D" id="2.30.38.10">
    <property type="entry name" value="Luciferase, Domain 3"/>
    <property type="match status" value="1"/>
</dbReference>
<dbReference type="SUPFAM" id="SSF47336">
    <property type="entry name" value="ACP-like"/>
    <property type="match status" value="1"/>
</dbReference>
<feature type="domain" description="Carrier" evidence="4">
    <location>
        <begin position="989"/>
        <end position="1064"/>
    </location>
</feature>
<dbReference type="Proteomes" id="UP000297248">
    <property type="component" value="Unassembled WGS sequence"/>
</dbReference>
<dbReference type="FunFam" id="3.40.50.980:FF:000001">
    <property type="entry name" value="Non-ribosomal peptide synthetase"/>
    <property type="match status" value="1"/>
</dbReference>
<protein>
    <submittedName>
        <fullName evidence="6">Amino acid adenylation domain-containing protein</fullName>
    </submittedName>
</protein>
<evidence type="ECO:0000256" key="2">
    <source>
        <dbReference type="ARBA" id="ARBA00022450"/>
    </source>
</evidence>
<reference evidence="6 7" key="1">
    <citation type="journal article" date="2016" name="Int. J. Syst. Evol. Microbiol.">
        <title>Proposal of Mucilaginibacter phyllosphaerae sp. nov. isolated from the phyllosphere of Galium album.</title>
        <authorList>
            <person name="Aydogan E.L."/>
            <person name="Busse H.J."/>
            <person name="Moser G."/>
            <person name="Muller C."/>
            <person name="Kampfer P."/>
            <person name="Glaeser S.P."/>
        </authorList>
    </citation>
    <scope>NUCLEOTIDE SEQUENCE [LARGE SCALE GENOMIC DNA]</scope>
    <source>
        <strain evidence="6 7">PP-F2FG21</strain>
    </source>
</reference>
<dbReference type="InterPro" id="IPR010071">
    <property type="entry name" value="AA_adenyl_dom"/>
</dbReference>
<dbReference type="GO" id="GO:0003824">
    <property type="term" value="F:catalytic activity"/>
    <property type="evidence" value="ECO:0007669"/>
    <property type="project" value="InterPro"/>
</dbReference>
<dbReference type="Pfam" id="PF00501">
    <property type="entry name" value="AMP-binding"/>
    <property type="match status" value="1"/>
</dbReference>
<dbReference type="Gene3D" id="3.30.559.10">
    <property type="entry name" value="Chloramphenicol acetyltransferase-like domain"/>
    <property type="match status" value="2"/>
</dbReference>
<dbReference type="InterPro" id="IPR020845">
    <property type="entry name" value="AMP-binding_CS"/>
</dbReference>
<dbReference type="InterPro" id="IPR036736">
    <property type="entry name" value="ACP-like_sf"/>
</dbReference>
<dbReference type="PROSITE" id="PS00455">
    <property type="entry name" value="AMP_BINDING"/>
    <property type="match status" value="1"/>
</dbReference>
<dbReference type="CDD" id="cd19531">
    <property type="entry name" value="LCL_NRPS-like"/>
    <property type="match status" value="1"/>
</dbReference>
<evidence type="ECO:0000313" key="6">
    <source>
        <dbReference type="EMBL" id="TEW67644.1"/>
    </source>
</evidence>
<dbReference type="EMBL" id="SNQG01000002">
    <property type="protein sequence ID" value="TEW67644.1"/>
    <property type="molecule type" value="Genomic_DNA"/>
</dbReference>
<dbReference type="PANTHER" id="PTHR45527:SF1">
    <property type="entry name" value="FATTY ACID SYNTHASE"/>
    <property type="match status" value="1"/>
</dbReference>
<dbReference type="InterPro" id="IPR009081">
    <property type="entry name" value="PP-bd_ACP"/>
</dbReference>
<dbReference type="OrthoDB" id="4317020at2"/>
<dbReference type="Gene3D" id="3.30.300.30">
    <property type="match status" value="1"/>
</dbReference>
<dbReference type="GO" id="GO:0043041">
    <property type="term" value="P:amino acid activation for nonribosomal peptide biosynthetic process"/>
    <property type="evidence" value="ECO:0007669"/>
    <property type="project" value="TreeGrafter"/>
</dbReference>
<evidence type="ECO:0000313" key="7">
    <source>
        <dbReference type="Proteomes" id="UP000297248"/>
    </source>
</evidence>
<dbReference type="Gene3D" id="3.30.559.30">
    <property type="entry name" value="Nonribosomal peptide synthetase, condensation domain"/>
    <property type="match status" value="2"/>
</dbReference>
<dbReference type="InterPro" id="IPR023213">
    <property type="entry name" value="CAT-like_dom_sf"/>
</dbReference>
<evidence type="ECO:0000256" key="3">
    <source>
        <dbReference type="ARBA" id="ARBA00022553"/>
    </source>
</evidence>
<dbReference type="GO" id="GO:0005737">
    <property type="term" value="C:cytoplasm"/>
    <property type="evidence" value="ECO:0007669"/>
    <property type="project" value="TreeGrafter"/>
</dbReference>
<dbReference type="NCBIfam" id="TIGR01733">
    <property type="entry name" value="AA-adenyl-dom"/>
    <property type="match status" value="1"/>
</dbReference>
<evidence type="ECO:0000259" key="4">
    <source>
        <dbReference type="PROSITE" id="PS50075"/>
    </source>
</evidence>
<dbReference type="Gene3D" id="1.10.1200.10">
    <property type="entry name" value="ACP-like"/>
    <property type="match status" value="1"/>
</dbReference>
<dbReference type="GO" id="GO:0031177">
    <property type="term" value="F:phosphopantetheine binding"/>
    <property type="evidence" value="ECO:0007669"/>
    <property type="project" value="InterPro"/>
</dbReference>
<dbReference type="InterPro" id="IPR020806">
    <property type="entry name" value="PKS_PP-bd"/>
</dbReference>